<keyword evidence="2" id="KW-0540">Nuclease</keyword>
<dbReference type="SUPFAM" id="SSF55424">
    <property type="entry name" value="FAD/NAD-linked reductases, dimerisation (C-terminal) domain"/>
    <property type="match status" value="1"/>
</dbReference>
<evidence type="ECO:0000313" key="2">
    <source>
        <dbReference type="EMBL" id="MBB5052870.1"/>
    </source>
</evidence>
<keyword evidence="2" id="KW-0269">Exonuclease</keyword>
<dbReference type="AlphaFoldDB" id="A0A840N1D2"/>
<feature type="domain" description="Pyridine nucleotide-disulphide oxidoreductase dimerisation" evidence="1">
    <location>
        <begin position="1"/>
        <end position="58"/>
    </location>
</feature>
<dbReference type="Gene3D" id="3.30.390.30">
    <property type="match status" value="1"/>
</dbReference>
<dbReference type="Pfam" id="PF02852">
    <property type="entry name" value="Pyr_redox_dim"/>
    <property type="match status" value="1"/>
</dbReference>
<keyword evidence="2" id="KW-0378">Hydrolase</keyword>
<dbReference type="Proteomes" id="UP000521227">
    <property type="component" value="Unassembled WGS sequence"/>
</dbReference>
<evidence type="ECO:0000313" key="3">
    <source>
        <dbReference type="Proteomes" id="UP000521227"/>
    </source>
</evidence>
<dbReference type="InterPro" id="IPR016156">
    <property type="entry name" value="FAD/NAD-linked_Rdtase_dimer_sf"/>
</dbReference>
<comment type="caution">
    <text evidence="2">The sequence shown here is derived from an EMBL/GenBank/DDBJ whole genome shotgun (WGS) entry which is preliminary data.</text>
</comment>
<dbReference type="EMBL" id="JACHIJ010000004">
    <property type="protein sequence ID" value="MBB5052870.1"/>
    <property type="molecule type" value="Genomic_DNA"/>
</dbReference>
<sequence length="92" mass="10329">MKLIVDVSTSHVLIGHTTSPDAAETIQIVGDVIRMQTTKADFDVTIAVNQSSAKELMTMRVPTQHYVARVPEWADQKYSPNTMFRAAFHLLR</sequence>
<proteinExistence type="predicted"/>
<organism evidence="2 3">
    <name type="scientific">Afipia massiliensis</name>
    <dbReference type="NCBI Taxonomy" id="211460"/>
    <lineage>
        <taxon>Bacteria</taxon>
        <taxon>Pseudomonadati</taxon>
        <taxon>Pseudomonadota</taxon>
        <taxon>Alphaproteobacteria</taxon>
        <taxon>Hyphomicrobiales</taxon>
        <taxon>Nitrobacteraceae</taxon>
        <taxon>Afipia</taxon>
    </lineage>
</organism>
<evidence type="ECO:0000259" key="1">
    <source>
        <dbReference type="Pfam" id="PF02852"/>
    </source>
</evidence>
<dbReference type="GO" id="GO:0004527">
    <property type="term" value="F:exonuclease activity"/>
    <property type="evidence" value="ECO:0007669"/>
    <property type="project" value="UniProtKB-KW"/>
</dbReference>
<reference evidence="2 3" key="1">
    <citation type="submission" date="2020-08" db="EMBL/GenBank/DDBJ databases">
        <title>Genomic Encyclopedia of Type Strains, Phase IV (KMG-IV): sequencing the most valuable type-strain genomes for metagenomic binning, comparative biology and taxonomic classification.</title>
        <authorList>
            <person name="Goeker M."/>
        </authorList>
    </citation>
    <scope>NUCLEOTIDE SEQUENCE [LARGE SCALE GENOMIC DNA]</scope>
    <source>
        <strain evidence="2 3">DSM 17498</strain>
    </source>
</reference>
<accession>A0A840N1D2</accession>
<dbReference type="InterPro" id="IPR004099">
    <property type="entry name" value="Pyr_nucl-diS_OxRdtase_dimer"/>
</dbReference>
<name>A0A840N1D2_9BRAD</name>
<gene>
    <name evidence="2" type="ORF">HNQ36_002861</name>
</gene>
<protein>
    <submittedName>
        <fullName evidence="2">DNA polymerase/3'-5' exonuclease PolX</fullName>
    </submittedName>
</protein>